<dbReference type="OrthoDB" id="2940566at2"/>
<reference evidence="1 2" key="1">
    <citation type="submission" date="2018-12" db="EMBL/GenBank/DDBJ databases">
        <authorList>
            <person name="Sun L."/>
            <person name="Chen Z."/>
        </authorList>
    </citation>
    <scope>NUCLEOTIDE SEQUENCE [LARGE SCALE GENOMIC DNA]</scope>
    <source>
        <strain evidence="1 2">LMG 29736</strain>
    </source>
</reference>
<evidence type="ECO:0000313" key="1">
    <source>
        <dbReference type="EMBL" id="RST60222.1"/>
    </source>
</evidence>
<organism evidence="1 2">
    <name type="scientific">Siminovitchia terrae</name>
    <name type="common">Bacillus terrae</name>
    <dbReference type="NCBI Taxonomy" id="1914933"/>
    <lineage>
        <taxon>Bacteria</taxon>
        <taxon>Bacillati</taxon>
        <taxon>Bacillota</taxon>
        <taxon>Bacilli</taxon>
        <taxon>Bacillales</taxon>
        <taxon>Bacillaceae</taxon>
        <taxon>Siminovitchia</taxon>
    </lineage>
</organism>
<name>A0A429XA36_SIMTE</name>
<sequence length="71" mass="8460">MKRNPTQYAQLISKFISEVRNIYERENGEPEVKPLINCPVCQAETDNYGCVWQYNKHVQFYCENCDFGFMQ</sequence>
<dbReference type="EMBL" id="QYTW02000005">
    <property type="protein sequence ID" value="RST60222.1"/>
    <property type="molecule type" value="Genomic_DNA"/>
</dbReference>
<protein>
    <submittedName>
        <fullName evidence="1">Uncharacterized protein</fullName>
    </submittedName>
</protein>
<gene>
    <name evidence="1" type="ORF">D5F11_007120</name>
</gene>
<evidence type="ECO:0000313" key="2">
    <source>
        <dbReference type="Proteomes" id="UP000287296"/>
    </source>
</evidence>
<dbReference type="Proteomes" id="UP000287296">
    <property type="component" value="Unassembled WGS sequence"/>
</dbReference>
<proteinExistence type="predicted"/>
<comment type="caution">
    <text evidence="1">The sequence shown here is derived from an EMBL/GenBank/DDBJ whole genome shotgun (WGS) entry which is preliminary data.</text>
</comment>
<dbReference type="AlphaFoldDB" id="A0A429XA36"/>
<dbReference type="RefSeq" id="WP_120119598.1">
    <property type="nucleotide sequence ID" value="NZ_QYTW02000005.1"/>
</dbReference>
<accession>A0A429XA36</accession>